<name>A0ABW3K7Y2_9BACT</name>
<accession>A0ABW3K7Y2</accession>
<organism evidence="1 2">
    <name type="scientific">Ohtaekwangia kribbensis</name>
    <dbReference type="NCBI Taxonomy" id="688913"/>
    <lineage>
        <taxon>Bacteria</taxon>
        <taxon>Pseudomonadati</taxon>
        <taxon>Bacteroidota</taxon>
        <taxon>Cytophagia</taxon>
        <taxon>Cytophagales</taxon>
        <taxon>Fulvivirgaceae</taxon>
        <taxon>Ohtaekwangia</taxon>
    </lineage>
</organism>
<proteinExistence type="predicted"/>
<dbReference type="Proteomes" id="UP001597112">
    <property type="component" value="Unassembled WGS sequence"/>
</dbReference>
<keyword evidence="2" id="KW-1185">Reference proteome</keyword>
<gene>
    <name evidence="1" type="ORF">ACFQ21_22790</name>
</gene>
<protein>
    <submittedName>
        <fullName evidence="1">Uncharacterized protein</fullName>
    </submittedName>
</protein>
<dbReference type="EMBL" id="JBHTKA010000008">
    <property type="protein sequence ID" value="MFD1002170.1"/>
    <property type="molecule type" value="Genomic_DNA"/>
</dbReference>
<evidence type="ECO:0000313" key="2">
    <source>
        <dbReference type="Proteomes" id="UP001597112"/>
    </source>
</evidence>
<sequence>MQFEKILKELDDYLTENGCYSKVTTEEEMEKTNTSVKSKWQSKIEEALRMDLRTMLQNNNLQVKQTGSIFEIISDEQGATIFKSFFDLTDQDETMSVVVNLIVNHNNGFIYLGQSHTHESKYTGNSKTLERLFNTLKKKERIGNFFHTNLYQFQFDDTPPEQEPSSSRFASWLRRIFNA</sequence>
<reference evidence="2" key="1">
    <citation type="journal article" date="2019" name="Int. J. Syst. Evol. Microbiol.">
        <title>The Global Catalogue of Microorganisms (GCM) 10K type strain sequencing project: providing services to taxonomists for standard genome sequencing and annotation.</title>
        <authorList>
            <consortium name="The Broad Institute Genomics Platform"/>
            <consortium name="The Broad Institute Genome Sequencing Center for Infectious Disease"/>
            <person name="Wu L."/>
            <person name="Ma J."/>
        </authorList>
    </citation>
    <scope>NUCLEOTIDE SEQUENCE [LARGE SCALE GENOMIC DNA]</scope>
    <source>
        <strain evidence="2">CCUG 58938</strain>
    </source>
</reference>
<dbReference type="RefSeq" id="WP_377583016.1">
    <property type="nucleotide sequence ID" value="NZ_JBHTKA010000008.1"/>
</dbReference>
<evidence type="ECO:0000313" key="1">
    <source>
        <dbReference type="EMBL" id="MFD1002170.1"/>
    </source>
</evidence>
<comment type="caution">
    <text evidence="1">The sequence shown here is derived from an EMBL/GenBank/DDBJ whole genome shotgun (WGS) entry which is preliminary data.</text>
</comment>